<evidence type="ECO:0000259" key="9">
    <source>
        <dbReference type="PROSITE" id="PS50006"/>
    </source>
</evidence>
<dbReference type="GO" id="GO:0008658">
    <property type="term" value="F:penicillin binding"/>
    <property type="evidence" value="ECO:0007669"/>
    <property type="project" value="InterPro"/>
</dbReference>
<evidence type="ECO:0000256" key="2">
    <source>
        <dbReference type="ARBA" id="ARBA00022670"/>
    </source>
</evidence>
<organism evidence="10">
    <name type="scientific">Oscillatoriales cyanobacterium SpSt-418</name>
    <dbReference type="NCBI Taxonomy" id="2282169"/>
    <lineage>
        <taxon>Bacteria</taxon>
        <taxon>Bacillati</taxon>
        <taxon>Cyanobacteriota</taxon>
        <taxon>Cyanophyceae</taxon>
        <taxon>Oscillatoriophycideae</taxon>
        <taxon>Oscillatoriales</taxon>
    </lineage>
</organism>
<dbReference type="Gene3D" id="2.60.200.20">
    <property type="match status" value="1"/>
</dbReference>
<protein>
    <submittedName>
        <fullName evidence="10">FHA domain-containing protein</fullName>
    </submittedName>
</protein>
<dbReference type="AlphaFoldDB" id="A0A7C3KHW9"/>
<dbReference type="GO" id="GO:0030288">
    <property type="term" value="C:outer membrane-bounded periplasmic space"/>
    <property type="evidence" value="ECO:0007669"/>
    <property type="project" value="TreeGrafter"/>
</dbReference>
<dbReference type="Gene3D" id="1.10.3810.10">
    <property type="entry name" value="Biosynthetic peptidoglycan transglycosylase-like"/>
    <property type="match status" value="1"/>
</dbReference>
<evidence type="ECO:0000256" key="6">
    <source>
        <dbReference type="ARBA" id="ARBA00023268"/>
    </source>
</evidence>
<comment type="catalytic activity">
    <reaction evidence="7">
        <text>Preferential cleavage: (Ac)2-L-Lys-D-Ala-|-D-Ala. Also transpeptidation of peptidyl-alanyl moieties that are N-acyl substituents of D-alanine.</text>
        <dbReference type="EC" id="3.4.16.4"/>
    </reaction>
</comment>
<dbReference type="CDD" id="cd00060">
    <property type="entry name" value="FHA"/>
    <property type="match status" value="1"/>
</dbReference>
<proteinExistence type="predicted"/>
<dbReference type="GO" id="GO:0009002">
    <property type="term" value="F:serine-type D-Ala-D-Ala carboxypeptidase activity"/>
    <property type="evidence" value="ECO:0007669"/>
    <property type="project" value="UniProtKB-EC"/>
</dbReference>
<dbReference type="GO" id="GO:0008955">
    <property type="term" value="F:peptidoglycan glycosyltransferase activity"/>
    <property type="evidence" value="ECO:0007669"/>
    <property type="project" value="UniProtKB-EC"/>
</dbReference>
<feature type="domain" description="FHA" evidence="9">
    <location>
        <begin position="64"/>
        <end position="125"/>
    </location>
</feature>
<dbReference type="GO" id="GO:0006508">
    <property type="term" value="P:proteolysis"/>
    <property type="evidence" value="ECO:0007669"/>
    <property type="project" value="UniProtKB-KW"/>
</dbReference>
<dbReference type="InterPro" id="IPR001264">
    <property type="entry name" value="Glyco_trans_51"/>
</dbReference>
<dbReference type="Pfam" id="PF00498">
    <property type="entry name" value="FHA"/>
    <property type="match status" value="1"/>
</dbReference>
<dbReference type="SMART" id="SM00240">
    <property type="entry name" value="FHA"/>
    <property type="match status" value="1"/>
</dbReference>
<keyword evidence="4" id="KW-0808">Transferase</keyword>
<dbReference type="PANTHER" id="PTHR32282">
    <property type="entry name" value="BINDING PROTEIN TRANSPEPTIDASE, PUTATIVE-RELATED"/>
    <property type="match status" value="1"/>
</dbReference>
<dbReference type="InterPro" id="IPR012338">
    <property type="entry name" value="Beta-lactam/transpept-like"/>
</dbReference>
<dbReference type="Pfam" id="PF00905">
    <property type="entry name" value="Transpeptidase"/>
    <property type="match status" value="1"/>
</dbReference>
<dbReference type="InterPro" id="IPR001460">
    <property type="entry name" value="PCN-bd_Tpept"/>
</dbReference>
<evidence type="ECO:0000313" key="10">
    <source>
        <dbReference type="EMBL" id="HFN01545.1"/>
    </source>
</evidence>
<gene>
    <name evidence="10" type="ORF">ENR64_28130</name>
</gene>
<comment type="caution">
    <text evidence="10">The sequence shown here is derived from an EMBL/GenBank/DDBJ whole genome shotgun (WGS) entry which is preliminary data.</text>
</comment>
<dbReference type="GO" id="GO:0009252">
    <property type="term" value="P:peptidoglycan biosynthetic process"/>
    <property type="evidence" value="ECO:0007669"/>
    <property type="project" value="TreeGrafter"/>
</dbReference>
<dbReference type="InterPro" id="IPR000253">
    <property type="entry name" value="FHA_dom"/>
</dbReference>
<keyword evidence="1" id="KW-0121">Carboxypeptidase</keyword>
<dbReference type="InterPro" id="IPR023346">
    <property type="entry name" value="Lysozyme-like_dom_sf"/>
</dbReference>
<evidence type="ECO:0000256" key="3">
    <source>
        <dbReference type="ARBA" id="ARBA00022676"/>
    </source>
</evidence>
<dbReference type="PANTHER" id="PTHR32282:SF31">
    <property type="entry name" value="PEPTIDOGLYCAN GLYCOSYLTRANSFERASE"/>
    <property type="match status" value="1"/>
</dbReference>
<dbReference type="SUPFAM" id="SSF49879">
    <property type="entry name" value="SMAD/FHA domain"/>
    <property type="match status" value="1"/>
</dbReference>
<comment type="catalytic activity">
    <reaction evidence="8">
        <text>[GlcNAc-(1-&gt;4)-Mur2Ac(oyl-L-Ala-gamma-D-Glu-L-Lys-D-Ala-D-Ala)](n)-di-trans,octa-cis-undecaprenyl diphosphate + beta-D-GlcNAc-(1-&gt;4)-Mur2Ac(oyl-L-Ala-gamma-D-Glu-L-Lys-D-Ala-D-Ala)-di-trans,octa-cis-undecaprenyl diphosphate = [GlcNAc-(1-&gt;4)-Mur2Ac(oyl-L-Ala-gamma-D-Glu-L-Lys-D-Ala-D-Ala)](n+1)-di-trans,octa-cis-undecaprenyl diphosphate + di-trans,octa-cis-undecaprenyl diphosphate + H(+)</text>
        <dbReference type="Rhea" id="RHEA:23708"/>
        <dbReference type="Rhea" id="RHEA-COMP:9602"/>
        <dbReference type="Rhea" id="RHEA-COMP:9603"/>
        <dbReference type="ChEBI" id="CHEBI:15378"/>
        <dbReference type="ChEBI" id="CHEBI:58405"/>
        <dbReference type="ChEBI" id="CHEBI:60033"/>
        <dbReference type="ChEBI" id="CHEBI:78435"/>
        <dbReference type="EC" id="2.4.99.28"/>
    </reaction>
</comment>
<evidence type="ECO:0000256" key="8">
    <source>
        <dbReference type="ARBA" id="ARBA00049902"/>
    </source>
</evidence>
<name>A0A7C3KHW9_9CYAN</name>
<dbReference type="SUPFAM" id="SSF56601">
    <property type="entry name" value="beta-lactamase/transpeptidase-like"/>
    <property type="match status" value="1"/>
</dbReference>
<dbReference type="SUPFAM" id="SSF53955">
    <property type="entry name" value="Lysozyme-like"/>
    <property type="match status" value="1"/>
</dbReference>
<dbReference type="InterPro" id="IPR050396">
    <property type="entry name" value="Glycosyltr_51/Transpeptidase"/>
</dbReference>
<keyword evidence="2" id="KW-0645">Protease</keyword>
<dbReference type="Pfam" id="PF00912">
    <property type="entry name" value="Transgly"/>
    <property type="match status" value="1"/>
</dbReference>
<dbReference type="EMBL" id="DSRU01000419">
    <property type="protein sequence ID" value="HFN01545.1"/>
    <property type="molecule type" value="Genomic_DNA"/>
</dbReference>
<evidence type="ECO:0000256" key="4">
    <source>
        <dbReference type="ARBA" id="ARBA00022679"/>
    </source>
</evidence>
<dbReference type="InterPro" id="IPR036950">
    <property type="entry name" value="PBP_transglycosylase"/>
</dbReference>
<evidence type="ECO:0000256" key="5">
    <source>
        <dbReference type="ARBA" id="ARBA00022801"/>
    </source>
</evidence>
<reference evidence="10" key="1">
    <citation type="journal article" date="2020" name="mSystems">
        <title>Genome- and Community-Level Interaction Insights into Carbon Utilization and Element Cycling Functions of Hydrothermarchaeota in Hydrothermal Sediment.</title>
        <authorList>
            <person name="Zhou Z."/>
            <person name="Liu Y."/>
            <person name="Xu W."/>
            <person name="Pan J."/>
            <person name="Luo Z.H."/>
            <person name="Li M."/>
        </authorList>
    </citation>
    <scope>NUCLEOTIDE SEQUENCE [LARGE SCALE GENOMIC DNA]</scope>
    <source>
        <strain evidence="10">SpSt-418</strain>
    </source>
</reference>
<evidence type="ECO:0000256" key="1">
    <source>
        <dbReference type="ARBA" id="ARBA00022645"/>
    </source>
</evidence>
<dbReference type="InterPro" id="IPR008984">
    <property type="entry name" value="SMAD_FHA_dom_sf"/>
</dbReference>
<keyword evidence="6" id="KW-0511">Multifunctional enzyme</keyword>
<keyword evidence="5" id="KW-0378">Hydrolase</keyword>
<evidence type="ECO:0000256" key="7">
    <source>
        <dbReference type="ARBA" id="ARBA00034000"/>
    </source>
</evidence>
<dbReference type="Gene3D" id="3.40.710.10">
    <property type="entry name" value="DD-peptidase/beta-lactamase superfamily"/>
    <property type="match status" value="1"/>
</dbReference>
<sequence length="757" mass="82827">MTPTPPPQKPQTLLGSVTQAVRTVQAKINFSKLKLKPNARVPELWVQTAEETKADVYPLLGDRYLLGRSSQSCDIVVRNPVVSQVHLSLNRDSRPKGKLSHLYRAPFVLRDENSTNGIYRGKRRVQQEVLKHGVVYTLGPSELAASVRVKYVDPPPWYVRSLQYGMYGLGGITALTVLGVLVEWQKFSVKPLPPSTQGPIVVYARDGEALNSTVTRPHTEFRRLVEYPKDLQNAVIASEDSRFYWHLGVDPIGTLRALVVNLRGGELREGGSGLTQQLARSLFREYVGTDDTAARKLREAAAALKLETFYSKDELLLLYMNRIYLGNGIYGFEDAAQFYFGKSAKELSLSEAATLVGMLPGPNLFNPIRDKERAIKQRDGVLQRLVELGLVSPEEASRARRSRIEVNPKAKEEVSSIRAPYAYGYVFDELAQLLGEDLAKEGNFFVETSVDLRAQQRAEAALRDTVNSTGANAGFSQGAIATIDSNNGEIVALAGGVDYSKSEFNRATQAYRQPGSTFKVFAYVAALKEGISPGTTFSCAPLNWEGQSYAGCRSGGGSTDMYQGVAQSENVVALRVAQDVGLNRVVDTARSMGIQSKLAANPGLVLGQSEVTLLELTGAYSVLANRGVYNPPRMIRRIYDGSDCKDRNSPQTCRLIYSRDEDSERDRQVLEPAVADTMTELLRGVVQSGTGRAAAIGMGEVGKTGTNNDNVDLWFVGYIPGGLVTGVWLGNDQYSATSGTSAMAADLWGRYMARVAR</sequence>
<accession>A0A7C3KHW9</accession>
<keyword evidence="3" id="KW-0328">Glycosyltransferase</keyword>
<dbReference type="PROSITE" id="PS50006">
    <property type="entry name" value="FHA_DOMAIN"/>
    <property type="match status" value="1"/>
</dbReference>